<dbReference type="RefSeq" id="WP_346081205.1">
    <property type="nucleotide sequence ID" value="NZ_BAABDG010000003.1"/>
</dbReference>
<dbReference type="Proteomes" id="UP001499994">
    <property type="component" value="Unassembled WGS sequence"/>
</dbReference>
<reference evidence="5" key="1">
    <citation type="journal article" date="2019" name="Int. J. Syst. Evol. Microbiol.">
        <title>The Global Catalogue of Microorganisms (GCM) 10K type strain sequencing project: providing services to taxonomists for standard genome sequencing and annotation.</title>
        <authorList>
            <consortium name="The Broad Institute Genomics Platform"/>
            <consortium name="The Broad Institute Genome Sequencing Center for Infectious Disease"/>
            <person name="Wu L."/>
            <person name="Ma J."/>
        </authorList>
    </citation>
    <scope>NUCLEOTIDE SEQUENCE [LARGE SCALE GENOMIC DNA]</scope>
    <source>
        <strain evidence="5">JCM 17201</strain>
    </source>
</reference>
<protein>
    <submittedName>
        <fullName evidence="4">VasL domain-containing protein</fullName>
    </submittedName>
</protein>
<dbReference type="Pfam" id="PF06812">
    <property type="entry name" value="ImpA_N"/>
    <property type="match status" value="1"/>
</dbReference>
<evidence type="ECO:0000256" key="1">
    <source>
        <dbReference type="SAM" id="MobiDB-lite"/>
    </source>
</evidence>
<dbReference type="InterPro" id="IPR021069">
    <property type="entry name" value="ImpA_C"/>
</dbReference>
<dbReference type="PANTHER" id="PTHR37024">
    <property type="entry name" value="TYPE VI SECRETION SYSTEM DUF2094 AND IMPA-RELATED DOMAIN PROTEIN"/>
    <property type="match status" value="1"/>
</dbReference>
<comment type="caution">
    <text evidence="4">The sequence shown here is derived from an EMBL/GenBank/DDBJ whole genome shotgun (WGS) entry which is preliminary data.</text>
</comment>
<proteinExistence type="predicted"/>
<evidence type="ECO:0000313" key="4">
    <source>
        <dbReference type="EMBL" id="GAA3897681.1"/>
    </source>
</evidence>
<sequence>MRSTEPHPIRTGGDPRSFPDFSALRDEMSKQTHPARPDIHWSEVEKLALSLFEKNGIELQTGAWYTLARSHLAKCAGMNEGLSILGAILGHQWAQFWPQSPHARVEILAGMFQRLQKVFRTFSLGSADRSSLLNLENTLGAFNDSLVRQELQSVSQITPLLQQVRSAIMRLENASSPELASAGIALSVPVESGSESAEQHVGERSPQLVYVIRQEPAVQVEVQQDASPPPKWGRAFASGMAAAFVVSAVAFTGWHYFTHPSAEALTINTALQPLPHPLTSTEIASLNVNTKNDKLAARWISQTSARLNTLAALPPDWRIQYGQGLVSQANALWPERPDAKQLETQWQQQLALNGISADSLNGWHEGMSKLQELTTQLNALDGQRGKYITVSELKSQVFGMLTSFRQTVPVEEQFRQLKLLPEDSLQRQQQIQQAEQHLRAQISTLAQEKQRD</sequence>
<feature type="domain" description="ImpA N-terminal" evidence="2">
    <location>
        <begin position="11"/>
        <end position="111"/>
    </location>
</feature>
<evidence type="ECO:0000259" key="3">
    <source>
        <dbReference type="Pfam" id="PF12486"/>
    </source>
</evidence>
<organism evidence="4 5">
    <name type="scientific">Gibbsiella dentisursi</name>
    <dbReference type="NCBI Taxonomy" id="796890"/>
    <lineage>
        <taxon>Bacteria</taxon>
        <taxon>Pseudomonadati</taxon>
        <taxon>Pseudomonadota</taxon>
        <taxon>Gammaproteobacteria</taxon>
        <taxon>Enterobacterales</taxon>
        <taxon>Yersiniaceae</taxon>
        <taxon>Gibbsiella</taxon>
    </lineage>
</organism>
<feature type="domain" description="ImpA C-terminal" evidence="3">
    <location>
        <begin position="305"/>
        <end position="446"/>
    </location>
</feature>
<evidence type="ECO:0000313" key="5">
    <source>
        <dbReference type="Proteomes" id="UP001499994"/>
    </source>
</evidence>
<keyword evidence="5" id="KW-1185">Reference proteome</keyword>
<dbReference type="Pfam" id="PF12486">
    <property type="entry name" value="VasL"/>
    <property type="match status" value="1"/>
</dbReference>
<feature type="region of interest" description="Disordered" evidence="1">
    <location>
        <begin position="1"/>
        <end position="21"/>
    </location>
</feature>
<gene>
    <name evidence="4" type="ORF">GCM10022405_23650</name>
</gene>
<accession>A0ABP7LCG2</accession>
<name>A0ABP7LCG2_9GAMM</name>
<dbReference type="PANTHER" id="PTHR37024:SF5">
    <property type="entry name" value="IMPA N-TERMINAL DOMAIN-CONTAINING PROTEIN"/>
    <property type="match status" value="1"/>
</dbReference>
<dbReference type="InterPro" id="IPR010657">
    <property type="entry name" value="ImpA_N"/>
</dbReference>
<evidence type="ECO:0000259" key="2">
    <source>
        <dbReference type="Pfam" id="PF06812"/>
    </source>
</evidence>
<dbReference type="EMBL" id="BAABDG010000003">
    <property type="protein sequence ID" value="GAA3897681.1"/>
    <property type="molecule type" value="Genomic_DNA"/>
</dbReference>